<protein>
    <submittedName>
        <fullName evidence="4">RNA-binding S4 domain-containing protein</fullName>
    </submittedName>
</protein>
<comment type="caution">
    <text evidence="4">The sequence shown here is derived from an EMBL/GenBank/DDBJ whole genome shotgun (WGS) entry which is preliminary data.</text>
</comment>
<organism evidence="4 6">
    <name type="scientific">Colwellia hornerae</name>
    <dbReference type="NCBI Taxonomy" id="89402"/>
    <lineage>
        <taxon>Bacteria</taxon>
        <taxon>Pseudomonadati</taxon>
        <taxon>Pseudomonadota</taxon>
        <taxon>Gammaproteobacteria</taxon>
        <taxon>Alteromonadales</taxon>
        <taxon>Colwelliaceae</taxon>
        <taxon>Colwellia</taxon>
    </lineage>
</organism>
<accession>A0A5C6QQS6</accession>
<evidence type="ECO:0000313" key="5">
    <source>
        <dbReference type="Proteomes" id="UP000321525"/>
    </source>
</evidence>
<dbReference type="Proteomes" id="UP000321917">
    <property type="component" value="Unassembled WGS sequence"/>
</dbReference>
<keyword evidence="1" id="KW-0694">RNA-binding</keyword>
<keyword evidence="5" id="KW-1185">Reference proteome</keyword>
<dbReference type="RefSeq" id="WP_146798406.1">
    <property type="nucleotide sequence ID" value="NZ_VOLP01000006.1"/>
</dbReference>
<dbReference type="AlphaFoldDB" id="A0A5C6QQS6"/>
<dbReference type="InterPro" id="IPR036986">
    <property type="entry name" value="S4_RNA-bd_sf"/>
</dbReference>
<evidence type="ECO:0000256" key="2">
    <source>
        <dbReference type="SAM" id="MobiDB-lite"/>
    </source>
</evidence>
<reference evidence="4 6" key="1">
    <citation type="submission" date="2019-07" db="EMBL/GenBank/DDBJ databases">
        <title>Genomes of sea-ice associated Colwellia species.</title>
        <authorList>
            <person name="Bowman J.P."/>
        </authorList>
    </citation>
    <scope>NUCLEOTIDE SEQUENCE [LARGE SCALE GENOMIC DNA]</scope>
    <source>
        <strain evidence="3 5">ACAM 607</strain>
        <strain evidence="4 6">IC036</strain>
    </source>
</reference>
<dbReference type="EMBL" id="VOLQ01000003">
    <property type="protein sequence ID" value="TWX71209.1"/>
    <property type="molecule type" value="Genomic_DNA"/>
</dbReference>
<dbReference type="OrthoDB" id="9802835at2"/>
<dbReference type="Proteomes" id="UP000321525">
    <property type="component" value="Unassembled WGS sequence"/>
</dbReference>
<proteinExistence type="predicted"/>
<evidence type="ECO:0000256" key="1">
    <source>
        <dbReference type="PROSITE-ProRule" id="PRU00182"/>
    </source>
</evidence>
<dbReference type="PROSITE" id="PS50889">
    <property type="entry name" value="S4"/>
    <property type="match status" value="1"/>
</dbReference>
<dbReference type="EMBL" id="VOLR01000005">
    <property type="protein sequence ID" value="TWX61877.1"/>
    <property type="molecule type" value="Genomic_DNA"/>
</dbReference>
<evidence type="ECO:0000313" key="6">
    <source>
        <dbReference type="Proteomes" id="UP000321917"/>
    </source>
</evidence>
<evidence type="ECO:0000313" key="3">
    <source>
        <dbReference type="EMBL" id="TWX61877.1"/>
    </source>
</evidence>
<dbReference type="Pfam" id="PF13275">
    <property type="entry name" value="S4_2"/>
    <property type="match status" value="1"/>
</dbReference>
<dbReference type="Gene3D" id="3.10.290.10">
    <property type="entry name" value="RNA-binding S4 domain"/>
    <property type="match status" value="1"/>
</dbReference>
<dbReference type="CDD" id="cd00165">
    <property type="entry name" value="S4"/>
    <property type="match status" value="1"/>
</dbReference>
<gene>
    <name evidence="3" type="ORF">ESZ26_04480</name>
    <name evidence="4" type="ORF">ESZ27_02060</name>
</gene>
<dbReference type="GO" id="GO:0003723">
    <property type="term" value="F:RNA binding"/>
    <property type="evidence" value="ECO:0007669"/>
    <property type="project" value="UniProtKB-KW"/>
</dbReference>
<feature type="region of interest" description="Disordered" evidence="2">
    <location>
        <begin position="74"/>
        <end position="125"/>
    </location>
</feature>
<sequence length="125" mass="13723">MSAYPLIDISIEPIELCKLLKIANMVGGGGEAKIVISEGYVLVNNEVEFQKRKKIRHGDIVEFDGEVVQVAYKPKQKSSKHAQSNDAVTKSPIKKSKSKANETLVSAEQALEPTPSTAKRRPISF</sequence>
<dbReference type="SUPFAM" id="SSF55174">
    <property type="entry name" value="Alpha-L RNA-binding motif"/>
    <property type="match status" value="1"/>
</dbReference>
<name>A0A5C6QQS6_9GAMM</name>
<evidence type="ECO:0000313" key="4">
    <source>
        <dbReference type="EMBL" id="TWX71209.1"/>
    </source>
</evidence>